<accession>A0A6S7LNX0</accession>
<comment type="caution">
    <text evidence="1">The sequence shown here is derived from an EMBL/GenBank/DDBJ whole genome shotgun (WGS) entry which is preliminary data.</text>
</comment>
<dbReference type="Proteomes" id="UP001152795">
    <property type="component" value="Unassembled WGS sequence"/>
</dbReference>
<dbReference type="EMBL" id="CACRXK020025481">
    <property type="protein sequence ID" value="CAB4039502.1"/>
    <property type="molecule type" value="Genomic_DNA"/>
</dbReference>
<organism evidence="1 2">
    <name type="scientific">Paramuricea clavata</name>
    <name type="common">Red gorgonian</name>
    <name type="synonym">Violescent sea-whip</name>
    <dbReference type="NCBI Taxonomy" id="317549"/>
    <lineage>
        <taxon>Eukaryota</taxon>
        <taxon>Metazoa</taxon>
        <taxon>Cnidaria</taxon>
        <taxon>Anthozoa</taxon>
        <taxon>Octocorallia</taxon>
        <taxon>Malacalcyonacea</taxon>
        <taxon>Plexauridae</taxon>
        <taxon>Paramuricea</taxon>
    </lineage>
</organism>
<proteinExistence type="predicted"/>
<name>A0A6S7LNX0_PARCT</name>
<protein>
    <submittedName>
        <fullName evidence="1">Uncharacterized protein</fullName>
    </submittedName>
</protein>
<sequence length="295" mass="32559">MNLTILPGESKNITWIFDDDIFQVGSRTLFFTSSDGLRVGPLGGILLDLQPLIQKDILPEISITKPATLGLNNINQSYDGTYRFTLIATGSVSEFDVRVFIAKQGGNPPANVTWYKGSVPIVTEKEIGILRLPNIGKDDNPPEEPYFKEKAVVSKTFAITCESNGHPSPSYTIIHNDTKIVDQLINPTTGISTQKLSTTENSRSAANKENDGMTVVVWHIVVSLVSGIIIGILLSYIALCSRRKFRCRKRQYNYQSLRVNAASHDAGNRGGNDDDSTYTALNKTRDVENNYQSLT</sequence>
<dbReference type="OrthoDB" id="5989357at2759"/>
<keyword evidence="2" id="KW-1185">Reference proteome</keyword>
<reference evidence="1" key="1">
    <citation type="submission" date="2020-04" db="EMBL/GenBank/DDBJ databases">
        <authorList>
            <person name="Alioto T."/>
            <person name="Alioto T."/>
            <person name="Gomez Garrido J."/>
        </authorList>
    </citation>
    <scope>NUCLEOTIDE SEQUENCE</scope>
    <source>
        <strain evidence="1">A484AB</strain>
    </source>
</reference>
<evidence type="ECO:0000313" key="1">
    <source>
        <dbReference type="EMBL" id="CAB4039502.1"/>
    </source>
</evidence>
<dbReference type="AlphaFoldDB" id="A0A6S7LNX0"/>
<evidence type="ECO:0000313" key="2">
    <source>
        <dbReference type="Proteomes" id="UP001152795"/>
    </source>
</evidence>
<gene>
    <name evidence="1" type="ORF">PACLA_8A084246</name>
</gene>